<comment type="caution">
    <text evidence="1">The sequence shown here is derived from an EMBL/GenBank/DDBJ whole genome shotgun (WGS) entry which is preliminary data.</text>
</comment>
<evidence type="ECO:0000313" key="2">
    <source>
        <dbReference type="Proteomes" id="UP000309984"/>
    </source>
</evidence>
<name>A0AA94UB05_9MYCO</name>
<reference evidence="1 2" key="1">
    <citation type="submission" date="2018-01" db="EMBL/GenBank/DDBJ databases">
        <title>Comparative genomics of Mycobacterium mucogenicum and Mycobacterium neoaurum clade members emphasizing tRNA and non-coding RNA.</title>
        <authorList>
            <person name="Behra P.R.K."/>
            <person name="Pettersson B.M.F."/>
            <person name="Das S."/>
            <person name="Dasgupta S."/>
            <person name="Kirsebom L.A."/>
        </authorList>
    </citation>
    <scope>NUCLEOTIDE SEQUENCE [LARGE SCALE GENOMIC DNA]</scope>
    <source>
        <strain evidence="1 2">DSM 45104</strain>
    </source>
</reference>
<dbReference type="Proteomes" id="UP000309984">
    <property type="component" value="Unassembled WGS sequence"/>
</dbReference>
<sequence length="126" mass="13628">MRDNARVLMTVPDGDLAALLMSPAHLTQTWPGSEREVMMLLHILRMAEPSVRDALAVGLVAMIPVGTDTNSSLIGLTHRSAALTAMALNRKTKEPVTAPHTRPEEVTMLELHDVAVDGRSAIRKIG</sequence>
<accession>A0AA94UB05</accession>
<keyword evidence="2" id="KW-1185">Reference proteome</keyword>
<dbReference type="EMBL" id="POTM01000069">
    <property type="protein sequence ID" value="TLH58314.1"/>
    <property type="molecule type" value="Genomic_DNA"/>
</dbReference>
<dbReference type="AlphaFoldDB" id="A0AA94UB05"/>
<evidence type="ECO:0000313" key="1">
    <source>
        <dbReference type="EMBL" id="TLH58314.1"/>
    </source>
</evidence>
<proteinExistence type="predicted"/>
<gene>
    <name evidence="1" type="ORF">C1S79_27885</name>
</gene>
<organism evidence="1 2">
    <name type="scientific">Mycolicibacterium phocaicum</name>
    <dbReference type="NCBI Taxonomy" id="319706"/>
    <lineage>
        <taxon>Bacteria</taxon>
        <taxon>Bacillati</taxon>
        <taxon>Actinomycetota</taxon>
        <taxon>Actinomycetes</taxon>
        <taxon>Mycobacteriales</taxon>
        <taxon>Mycobacteriaceae</taxon>
        <taxon>Mycolicibacterium</taxon>
    </lineage>
</organism>
<protein>
    <submittedName>
        <fullName evidence="1">Uncharacterized protein</fullName>
    </submittedName>
</protein>